<accession>A0ABT2HY84</accession>
<sequence>MSFLIGLIGVVVYVCLVGILTIRKIGLEGGAVFDLSNQLVGVTAPSEGIFTLIAIALLSVGVLGLLARRLFSVRGSAFRIWGLWGFGLGGIALGIFRMFWTGNAGAGDSLEQGFEPWVVGWIIEGIDNPAALTVVLASVVIAVHSHMRRRALKGAKGDDSGPVA</sequence>
<evidence type="ECO:0000313" key="3">
    <source>
        <dbReference type="Proteomes" id="UP001525379"/>
    </source>
</evidence>
<evidence type="ECO:0000256" key="1">
    <source>
        <dbReference type="SAM" id="Phobius"/>
    </source>
</evidence>
<keyword evidence="1" id="KW-1133">Transmembrane helix</keyword>
<feature type="transmembrane region" description="Helical" evidence="1">
    <location>
        <begin position="46"/>
        <end position="66"/>
    </location>
</feature>
<name>A0ABT2HY84_9MICO</name>
<comment type="caution">
    <text evidence="2">The sequence shown here is derived from an EMBL/GenBank/DDBJ whole genome shotgun (WGS) entry which is preliminary data.</text>
</comment>
<keyword evidence="1" id="KW-0812">Transmembrane</keyword>
<proteinExistence type="predicted"/>
<feature type="transmembrane region" description="Helical" evidence="1">
    <location>
        <begin position="78"/>
        <end position="100"/>
    </location>
</feature>
<organism evidence="2 3">
    <name type="scientific">Pseudoclavibacter albus</name>
    <dbReference type="NCBI Taxonomy" id="272241"/>
    <lineage>
        <taxon>Bacteria</taxon>
        <taxon>Bacillati</taxon>
        <taxon>Actinomycetota</taxon>
        <taxon>Actinomycetes</taxon>
        <taxon>Micrococcales</taxon>
        <taxon>Microbacteriaceae</taxon>
        <taxon>Pseudoclavibacter</taxon>
    </lineage>
</organism>
<gene>
    <name evidence="2" type="ORF">M3D15_08045</name>
</gene>
<reference evidence="2 3" key="1">
    <citation type="submission" date="2022-04" db="EMBL/GenBank/DDBJ databases">
        <title>Human microbiome associated bacterial genomes.</title>
        <authorList>
            <person name="Sandstrom S."/>
            <person name="Salamzade R."/>
            <person name="Kalan L.R."/>
        </authorList>
    </citation>
    <scope>NUCLEOTIDE SEQUENCE [LARGE SCALE GENOMIC DNA]</scope>
    <source>
        <strain evidence="3">p3-SID1799</strain>
    </source>
</reference>
<evidence type="ECO:0000313" key="2">
    <source>
        <dbReference type="EMBL" id="MCT2043281.1"/>
    </source>
</evidence>
<dbReference type="Proteomes" id="UP001525379">
    <property type="component" value="Unassembled WGS sequence"/>
</dbReference>
<feature type="transmembrane region" description="Helical" evidence="1">
    <location>
        <begin position="7"/>
        <end position="26"/>
    </location>
</feature>
<keyword evidence="3" id="KW-1185">Reference proteome</keyword>
<keyword evidence="1" id="KW-0472">Membrane</keyword>
<evidence type="ECO:0008006" key="4">
    <source>
        <dbReference type="Google" id="ProtNLM"/>
    </source>
</evidence>
<dbReference type="EMBL" id="JALXSQ010000033">
    <property type="protein sequence ID" value="MCT2043281.1"/>
    <property type="molecule type" value="Genomic_DNA"/>
</dbReference>
<protein>
    <recommendedName>
        <fullName evidence="4">DUF2567 domain-containing protein</fullName>
    </recommendedName>
</protein>
<feature type="transmembrane region" description="Helical" evidence="1">
    <location>
        <begin position="120"/>
        <end position="143"/>
    </location>
</feature>
<dbReference type="RefSeq" id="WP_206395034.1">
    <property type="nucleotide sequence ID" value="NZ_JAFDPW010000002.1"/>
</dbReference>